<evidence type="ECO:0008006" key="4">
    <source>
        <dbReference type="Google" id="ProtNLM"/>
    </source>
</evidence>
<sequence length="158" mass="17185">MSVSNKSLKRLISLGGIAMLPFSVMAADIDVSADANDLAIQGYDPVAYFNAAEPTKGNPEFSATYKNAIYHFSTAANRDAFRADPAAYAPQYGGYCAFGVAMGKKFDTDPLAWKVEAGKLYLNLDKSVQKRWLEDVKGFVQTADGNWPEIKTVSADKL</sequence>
<organism evidence="2 3">
    <name type="scientific">Vibrio nigripulchritudo SOn1</name>
    <dbReference type="NCBI Taxonomy" id="1238450"/>
    <lineage>
        <taxon>Bacteria</taxon>
        <taxon>Pseudomonadati</taxon>
        <taxon>Pseudomonadota</taxon>
        <taxon>Gammaproteobacteria</taxon>
        <taxon>Vibrionales</taxon>
        <taxon>Vibrionaceae</taxon>
        <taxon>Vibrio</taxon>
    </lineage>
</organism>
<evidence type="ECO:0000313" key="3">
    <source>
        <dbReference type="Proteomes" id="UP000018211"/>
    </source>
</evidence>
<dbReference type="EMBL" id="CAOF01000113">
    <property type="protein sequence ID" value="CCO47124.1"/>
    <property type="molecule type" value="Genomic_DNA"/>
</dbReference>
<gene>
    <name evidence="2" type="ORF">VIBNISOn1_230023</name>
</gene>
<dbReference type="AlphaFoldDB" id="A0AAV2VR48"/>
<feature type="signal peptide" evidence="1">
    <location>
        <begin position="1"/>
        <end position="26"/>
    </location>
</feature>
<feature type="chain" id="PRO_5043853320" description="YHS domain-containing protein" evidence="1">
    <location>
        <begin position="27"/>
        <end position="158"/>
    </location>
</feature>
<keyword evidence="1" id="KW-0732">Signal</keyword>
<comment type="caution">
    <text evidence="2">The sequence shown here is derived from an EMBL/GenBank/DDBJ whole genome shotgun (WGS) entry which is preliminary data.</text>
</comment>
<dbReference type="NCBIfam" id="NF041384">
    <property type="entry name" value="YHS_seleno_dom"/>
    <property type="match status" value="1"/>
</dbReference>
<name>A0AAV2VR48_9VIBR</name>
<accession>A0AAV2VR48</accession>
<evidence type="ECO:0000256" key="1">
    <source>
        <dbReference type="SAM" id="SignalP"/>
    </source>
</evidence>
<dbReference type="Proteomes" id="UP000018211">
    <property type="component" value="Unassembled WGS sequence"/>
</dbReference>
<evidence type="ECO:0000313" key="2">
    <source>
        <dbReference type="EMBL" id="CCO47124.1"/>
    </source>
</evidence>
<protein>
    <recommendedName>
        <fullName evidence="4">YHS domain-containing protein</fullName>
    </recommendedName>
</protein>
<reference evidence="2 3" key="1">
    <citation type="journal article" date="2013" name="ISME J.">
        <title>Comparative genomics of pathogenic lineages of Vibrio nigripulchritudo identifies virulence-associated traits.</title>
        <authorList>
            <person name="Goudenege D."/>
            <person name="Labreuche Y."/>
            <person name="Krin E."/>
            <person name="Ansquer D."/>
            <person name="Mangenot S."/>
            <person name="Calteau A."/>
            <person name="Medigue C."/>
            <person name="Mazel D."/>
            <person name="Polz M.F."/>
            <person name="Le Roux F."/>
        </authorList>
    </citation>
    <scope>NUCLEOTIDE SEQUENCE [LARGE SCALE GENOMIC DNA]</scope>
    <source>
        <strain evidence="2 3">SOn1</strain>
    </source>
</reference>
<proteinExistence type="predicted"/>